<proteinExistence type="predicted"/>
<organism evidence="1 2">
    <name type="scientific">Nostoc sphaeroides CCNUC1</name>
    <dbReference type="NCBI Taxonomy" id="2653204"/>
    <lineage>
        <taxon>Bacteria</taxon>
        <taxon>Bacillati</taxon>
        <taxon>Cyanobacteriota</taxon>
        <taxon>Cyanophyceae</taxon>
        <taxon>Nostocales</taxon>
        <taxon>Nostocaceae</taxon>
        <taxon>Nostoc</taxon>
    </lineage>
</organism>
<reference evidence="1 2" key="1">
    <citation type="submission" date="2019-10" db="EMBL/GenBank/DDBJ databases">
        <title>Genomic and transcriptomic insights into the perfect genentic adaptation of a filamentous nitrogen-fixing cyanobacterium to rice fields.</title>
        <authorList>
            <person name="Chen Z."/>
        </authorList>
    </citation>
    <scope>NUCLEOTIDE SEQUENCE [LARGE SCALE GENOMIC DNA]</scope>
    <source>
        <strain evidence="1">CCNUC1</strain>
    </source>
</reference>
<dbReference type="AlphaFoldDB" id="A0A5P8W2M4"/>
<gene>
    <name evidence="1" type="ORF">GXM_04468</name>
</gene>
<evidence type="ECO:0000313" key="2">
    <source>
        <dbReference type="Proteomes" id="UP000326678"/>
    </source>
</evidence>
<accession>A0A5P8W2M4</accession>
<sequence length="37" mass="4284">MNNLLISQFSNKKTNITMLTSAKMINIFMSEHKNKVI</sequence>
<dbReference type="EMBL" id="CP045226">
    <property type="protein sequence ID" value="QFS46987.1"/>
    <property type="molecule type" value="Genomic_DNA"/>
</dbReference>
<dbReference type="KEGG" id="nsh:GXM_04468"/>
<protein>
    <submittedName>
        <fullName evidence="1">Uncharacterized protein</fullName>
    </submittedName>
</protein>
<name>A0A5P8W2M4_9NOSO</name>
<dbReference type="Proteomes" id="UP000326678">
    <property type="component" value="Chromosome Gxm1"/>
</dbReference>
<evidence type="ECO:0000313" key="1">
    <source>
        <dbReference type="EMBL" id="QFS46987.1"/>
    </source>
</evidence>
<keyword evidence="2" id="KW-1185">Reference proteome</keyword>